<sequence>MSSLSVMEWNAKSPLQWDWEHLVMFNAKTAQFPKKLQPTDWRIEGEVGADAAPLYPSGSGCGFGSDLGHGSLSKSSKSASSNSALVGKASKFTIEKGFPGEFNNKKELSKDKATGTSLTLDASVKSGEPLIGLKLGKRTYFEDFSLGSNAKSSSISVIPMSSSSTTKKSRSCAHATRCQVEGCNLDLSSAKEYHQKHRICNIHSKCPKVIVGGLERRFCQQCSRFHSVSEFDEKKRSCRKRLSDHNARRRKPRFEEFQFNSARLSSSLNDADEMKHIGFVLNRVPLVHTRPPASSAGESTCNSKFTQTKWYPLRLAKPVGNNGQLHFPSNDPAYTITTLHNGSNGLMPSKDATDDVLNQGLEESIVSSRSVSSNLDATQDLHHAPSLLSTNSWGLNEPESTSFDQLMHVNQTSVTQPVMHAELPSWVPSSSEHVRIEYPPSDPRMHSLDLYNNGNSQFQEFQLFKAPHESGCFYSKQIN</sequence>
<dbReference type="FunFam" id="4.10.1100.10:FF:000001">
    <property type="entry name" value="Squamosa promoter-binding-like protein 14"/>
    <property type="match status" value="1"/>
</dbReference>
<keyword evidence="8" id="KW-0539">Nucleus</keyword>
<accession>A0A7G5CEJ0</accession>
<reference evidence="11" key="1">
    <citation type="journal article" date="2020" name="Plant Cell">
        <title>Molecular characterization and expression analysis of the SQUAMOSA PROMOTER BINDING PROTEIN-LIKE gene family in Paeonia suffruticosa.</title>
        <authorList>
            <person name="Wang S."/>
            <person name="Ren X."/>
            <person name="Xue J."/>
            <person name="Xue Y."/>
            <person name="Cheng X."/>
            <person name="Hou X."/>
            <person name="Zhang X."/>
        </authorList>
    </citation>
    <scope>NUCLEOTIDE SEQUENCE</scope>
</reference>
<dbReference type="PROSITE" id="PS51141">
    <property type="entry name" value="ZF_SBP"/>
    <property type="match status" value="1"/>
</dbReference>
<dbReference type="InterPro" id="IPR004333">
    <property type="entry name" value="SBP_dom"/>
</dbReference>
<dbReference type="Gene3D" id="4.10.1100.10">
    <property type="entry name" value="Transcription factor, SBP-box domain"/>
    <property type="match status" value="1"/>
</dbReference>
<dbReference type="SUPFAM" id="SSF103612">
    <property type="entry name" value="SBT domain"/>
    <property type="match status" value="1"/>
</dbReference>
<keyword evidence="5" id="KW-0805">Transcription regulation</keyword>
<gene>
    <name evidence="11" type="primary">SPL2A</name>
</gene>
<protein>
    <submittedName>
        <fullName evidence="11">Squamosa-binding protein-like 2A</fullName>
    </submittedName>
</protein>
<dbReference type="PANTHER" id="PTHR31251">
    <property type="entry name" value="SQUAMOSA PROMOTER-BINDING-LIKE PROTEIN 4"/>
    <property type="match status" value="1"/>
</dbReference>
<dbReference type="InterPro" id="IPR036893">
    <property type="entry name" value="SBP_sf"/>
</dbReference>
<keyword evidence="6" id="KW-0238">DNA-binding</keyword>
<dbReference type="AlphaFoldDB" id="A0A7G5CEJ0"/>
<evidence type="ECO:0000256" key="8">
    <source>
        <dbReference type="ARBA" id="ARBA00023242"/>
    </source>
</evidence>
<dbReference type="InterPro" id="IPR044817">
    <property type="entry name" value="SBP-like"/>
</dbReference>
<dbReference type="GO" id="GO:0008270">
    <property type="term" value="F:zinc ion binding"/>
    <property type="evidence" value="ECO:0007669"/>
    <property type="project" value="UniProtKB-KW"/>
</dbReference>
<evidence type="ECO:0000256" key="2">
    <source>
        <dbReference type="ARBA" id="ARBA00022723"/>
    </source>
</evidence>
<evidence type="ECO:0000256" key="7">
    <source>
        <dbReference type="ARBA" id="ARBA00023163"/>
    </source>
</evidence>
<comment type="subcellular location">
    <subcellularLocation>
        <location evidence="1">Nucleus</location>
    </subcellularLocation>
</comment>
<evidence type="ECO:0000259" key="10">
    <source>
        <dbReference type="PROSITE" id="PS51141"/>
    </source>
</evidence>
<keyword evidence="3 9" id="KW-0863">Zinc-finger</keyword>
<keyword evidence="7" id="KW-0804">Transcription</keyword>
<proteinExistence type="evidence at transcript level"/>
<dbReference type="PANTHER" id="PTHR31251:SF74">
    <property type="entry name" value="SQUAMOSA PROMOTER-BINDING-LIKE PROTEIN 2"/>
    <property type="match status" value="1"/>
</dbReference>
<keyword evidence="4" id="KW-0862">Zinc</keyword>
<dbReference type="Pfam" id="PF03110">
    <property type="entry name" value="SBP"/>
    <property type="match status" value="1"/>
</dbReference>
<name>A0A7G5CEJ0_PAESU</name>
<evidence type="ECO:0000256" key="9">
    <source>
        <dbReference type="PROSITE-ProRule" id="PRU00470"/>
    </source>
</evidence>
<dbReference type="EMBL" id="MT239462">
    <property type="protein sequence ID" value="QMV47668.1"/>
    <property type="molecule type" value="mRNA"/>
</dbReference>
<evidence type="ECO:0000256" key="4">
    <source>
        <dbReference type="ARBA" id="ARBA00022833"/>
    </source>
</evidence>
<organism evidence="11">
    <name type="scientific">Paeonia suffruticosa</name>
    <name type="common">Tree peony</name>
    <name type="synonym">Paeonia moutan</name>
    <dbReference type="NCBI Taxonomy" id="45171"/>
    <lineage>
        <taxon>Eukaryota</taxon>
        <taxon>Viridiplantae</taxon>
        <taxon>Streptophyta</taxon>
        <taxon>Embryophyta</taxon>
        <taxon>Tracheophyta</taxon>
        <taxon>Spermatophyta</taxon>
        <taxon>Magnoliopsida</taxon>
        <taxon>eudicotyledons</taxon>
        <taxon>Gunneridae</taxon>
        <taxon>Pentapetalae</taxon>
        <taxon>Saxifragales</taxon>
        <taxon>Paeoniaceae</taxon>
        <taxon>Paeonia</taxon>
    </lineage>
</organism>
<evidence type="ECO:0000256" key="3">
    <source>
        <dbReference type="ARBA" id="ARBA00022771"/>
    </source>
</evidence>
<feature type="domain" description="SBP-type" evidence="10">
    <location>
        <begin position="175"/>
        <end position="252"/>
    </location>
</feature>
<evidence type="ECO:0000256" key="1">
    <source>
        <dbReference type="ARBA" id="ARBA00004123"/>
    </source>
</evidence>
<evidence type="ECO:0000256" key="5">
    <source>
        <dbReference type="ARBA" id="ARBA00023015"/>
    </source>
</evidence>
<dbReference type="GO" id="GO:0003677">
    <property type="term" value="F:DNA binding"/>
    <property type="evidence" value="ECO:0007669"/>
    <property type="project" value="UniProtKB-KW"/>
</dbReference>
<dbReference type="GO" id="GO:0005634">
    <property type="term" value="C:nucleus"/>
    <property type="evidence" value="ECO:0007669"/>
    <property type="project" value="UniProtKB-SubCell"/>
</dbReference>
<evidence type="ECO:0000313" key="11">
    <source>
        <dbReference type="EMBL" id="QMV47668.1"/>
    </source>
</evidence>
<evidence type="ECO:0000256" key="6">
    <source>
        <dbReference type="ARBA" id="ARBA00023125"/>
    </source>
</evidence>
<keyword evidence="2" id="KW-0479">Metal-binding</keyword>